<keyword evidence="4" id="KW-1185">Reference proteome</keyword>
<dbReference type="PANTHER" id="PTHR40448:SF1">
    <property type="entry name" value="TWO-COMPONENT SENSOR HISTIDINE KINASE"/>
    <property type="match status" value="1"/>
</dbReference>
<dbReference type="Pfam" id="PF14501">
    <property type="entry name" value="HATPase_c_5"/>
    <property type="match status" value="1"/>
</dbReference>
<name>A0ABR9R443_9FIRM</name>
<comment type="caution">
    <text evidence="3">The sequence shown here is derived from an EMBL/GenBank/DDBJ whole genome shotgun (WGS) entry which is preliminary data.</text>
</comment>
<dbReference type="GO" id="GO:0016301">
    <property type="term" value="F:kinase activity"/>
    <property type="evidence" value="ECO:0007669"/>
    <property type="project" value="UniProtKB-KW"/>
</dbReference>
<accession>A0ABR9R443</accession>
<dbReference type="EMBL" id="JADCKC010000002">
    <property type="protein sequence ID" value="MBE5037830.1"/>
    <property type="molecule type" value="Genomic_DNA"/>
</dbReference>
<keyword evidence="1" id="KW-1133">Transmembrane helix</keyword>
<feature type="transmembrane region" description="Helical" evidence="1">
    <location>
        <begin position="38"/>
        <end position="56"/>
    </location>
</feature>
<organism evidence="3 4">
    <name type="scientific">Gemmiger gallinarum</name>
    <dbReference type="NCBI Taxonomy" id="2779354"/>
    <lineage>
        <taxon>Bacteria</taxon>
        <taxon>Bacillati</taxon>
        <taxon>Bacillota</taxon>
        <taxon>Clostridia</taxon>
        <taxon>Eubacteriales</taxon>
        <taxon>Gemmiger</taxon>
    </lineage>
</organism>
<keyword evidence="1" id="KW-0812">Transmembrane</keyword>
<evidence type="ECO:0000313" key="4">
    <source>
        <dbReference type="Proteomes" id="UP000768567"/>
    </source>
</evidence>
<feature type="transmembrane region" description="Helical" evidence="1">
    <location>
        <begin position="62"/>
        <end position="81"/>
    </location>
</feature>
<feature type="transmembrane region" description="Helical" evidence="1">
    <location>
        <begin position="117"/>
        <end position="140"/>
    </location>
</feature>
<keyword evidence="1" id="KW-0472">Membrane</keyword>
<dbReference type="CDD" id="cd16935">
    <property type="entry name" value="HATPase_AgrC-ComD-like"/>
    <property type="match status" value="1"/>
</dbReference>
<feature type="transmembrane region" description="Helical" evidence="1">
    <location>
        <begin position="88"/>
        <end position="111"/>
    </location>
</feature>
<gene>
    <name evidence="3" type="ORF">INF35_08540</name>
</gene>
<evidence type="ECO:0000259" key="2">
    <source>
        <dbReference type="Pfam" id="PF14501"/>
    </source>
</evidence>
<dbReference type="Proteomes" id="UP000768567">
    <property type="component" value="Unassembled WGS sequence"/>
</dbReference>
<reference evidence="3 4" key="1">
    <citation type="submission" date="2020-10" db="EMBL/GenBank/DDBJ databases">
        <title>ChiBAC.</title>
        <authorList>
            <person name="Zenner C."/>
            <person name="Hitch T.C.A."/>
            <person name="Clavel T."/>
        </authorList>
    </citation>
    <scope>NUCLEOTIDE SEQUENCE [LARGE SCALE GENOMIC DNA]</scope>
    <source>
        <strain evidence="3 4">DSM 109015</strain>
    </source>
</reference>
<dbReference type="InterPro" id="IPR036890">
    <property type="entry name" value="HATPase_C_sf"/>
</dbReference>
<dbReference type="PANTHER" id="PTHR40448">
    <property type="entry name" value="TWO-COMPONENT SENSOR HISTIDINE KINASE"/>
    <property type="match status" value="1"/>
</dbReference>
<evidence type="ECO:0000313" key="3">
    <source>
        <dbReference type="EMBL" id="MBE5037830.1"/>
    </source>
</evidence>
<proteinExistence type="predicted"/>
<feature type="transmembrane region" description="Helical" evidence="1">
    <location>
        <begin position="161"/>
        <end position="179"/>
    </location>
</feature>
<dbReference type="InterPro" id="IPR032834">
    <property type="entry name" value="NatK-like_C"/>
</dbReference>
<dbReference type="RefSeq" id="WP_193501471.1">
    <property type="nucleotide sequence ID" value="NZ_JADCKC010000002.1"/>
</dbReference>
<keyword evidence="3" id="KW-0418">Kinase</keyword>
<keyword evidence="3" id="KW-0808">Transferase</keyword>
<dbReference type="Gene3D" id="3.30.565.10">
    <property type="entry name" value="Histidine kinase-like ATPase, C-terminal domain"/>
    <property type="match status" value="1"/>
</dbReference>
<feature type="transmembrane region" description="Helical" evidence="1">
    <location>
        <begin position="6"/>
        <end position="26"/>
    </location>
</feature>
<sequence length="429" mass="48400">MTQFFSWAWVFWREAGLWFAALIFLWPLRRRQNFRLRLTLGIAGGLLLHLAVGLLPTVSGSGLWLSFLVSFLLVTAFFALCADISRRAVVYCAVWTMVLYHLSCSLGLSLARGLEQFPSAGAICGAAAVAVLYTTTALTLARWMPVKGTYQIGPRQLSLSLVLLLLILLLVQFSFSFWYGEEQPALWLFPLLIEFYCATLLYLQHELFKKSYIRQELDTLNQLWMQQKAQYSVARKNILLINRKCHALKHQIRAMRAMVGDEKVIYLKELEKSVRIYDAIAKTGNEVLDTVLTEKSLYCEANQIQSHCIADGSLLDFIDPVDLYTIFANAMDNAIEHVQTFQDPEKRIIDVLVYAENKLIAIQISNPLSGELSFGADGLPLSTKASADGCHGFGLKSIRHAVEKYNGFLTVKVEDGCFHLRILLPMRTA</sequence>
<evidence type="ECO:0000256" key="1">
    <source>
        <dbReference type="SAM" id="Phobius"/>
    </source>
</evidence>
<dbReference type="SUPFAM" id="SSF55874">
    <property type="entry name" value="ATPase domain of HSP90 chaperone/DNA topoisomerase II/histidine kinase"/>
    <property type="match status" value="1"/>
</dbReference>
<protein>
    <submittedName>
        <fullName evidence="3">Sensor histidine kinase</fullName>
    </submittedName>
</protein>
<feature type="transmembrane region" description="Helical" evidence="1">
    <location>
        <begin position="185"/>
        <end position="203"/>
    </location>
</feature>
<feature type="domain" description="Sensor histidine kinase NatK-like C-terminal" evidence="2">
    <location>
        <begin position="319"/>
        <end position="425"/>
    </location>
</feature>